<dbReference type="InterPro" id="IPR004838">
    <property type="entry name" value="NHTrfase_class1_PyrdxlP-BS"/>
</dbReference>
<evidence type="ECO:0000256" key="8">
    <source>
        <dbReference type="ARBA" id="ARBA00029996"/>
    </source>
</evidence>
<dbReference type="AlphaFoldDB" id="A0A512L9X2"/>
<dbReference type="GO" id="GO:0048472">
    <property type="term" value="F:threonine-phosphate decarboxylase activity"/>
    <property type="evidence" value="ECO:0007669"/>
    <property type="project" value="UniProtKB-EC"/>
</dbReference>
<evidence type="ECO:0000256" key="9">
    <source>
        <dbReference type="ARBA" id="ARBA00048531"/>
    </source>
</evidence>
<comment type="cofactor">
    <cofactor evidence="1">
        <name>pyridoxal 5'-phosphate</name>
        <dbReference type="ChEBI" id="CHEBI:597326"/>
    </cofactor>
</comment>
<protein>
    <recommendedName>
        <fullName evidence="4">threonine-phosphate decarboxylase</fullName>
        <ecNumber evidence="4">4.1.1.81</ecNumber>
    </recommendedName>
    <alternativeName>
        <fullName evidence="8">L-threonine-O-3-phosphate decarboxylase</fullName>
    </alternativeName>
</protein>
<evidence type="ECO:0000256" key="4">
    <source>
        <dbReference type="ARBA" id="ARBA00012285"/>
    </source>
</evidence>
<dbReference type="EC" id="4.1.1.81" evidence="4"/>
<dbReference type="OrthoDB" id="9799304at2"/>
<dbReference type="InterPro" id="IPR004839">
    <property type="entry name" value="Aminotransferase_I/II_large"/>
</dbReference>
<dbReference type="EMBL" id="BKAD01000027">
    <property type="protein sequence ID" value="GEP31286.1"/>
    <property type="molecule type" value="Genomic_DNA"/>
</dbReference>
<evidence type="ECO:0000256" key="7">
    <source>
        <dbReference type="ARBA" id="ARBA00023239"/>
    </source>
</evidence>
<keyword evidence="5" id="KW-0169">Cobalamin biosynthesis</keyword>
<dbReference type="Proteomes" id="UP000321337">
    <property type="component" value="Unassembled WGS sequence"/>
</dbReference>
<keyword evidence="12" id="KW-1185">Reference proteome</keyword>
<comment type="function">
    <text evidence="2">Decarboxylates L-threonine-O-3-phosphate to yield (R)-1-amino-2-propanol O-2-phosphate, the precursor for the linkage between the nucleotide loop and the corrin ring in cobalamin.</text>
</comment>
<evidence type="ECO:0000313" key="12">
    <source>
        <dbReference type="Proteomes" id="UP000321337"/>
    </source>
</evidence>
<dbReference type="CDD" id="cd00609">
    <property type="entry name" value="AAT_like"/>
    <property type="match status" value="1"/>
</dbReference>
<comment type="pathway">
    <text evidence="3">Cofactor biosynthesis; adenosylcobalamin biosynthesis.</text>
</comment>
<evidence type="ECO:0000313" key="11">
    <source>
        <dbReference type="EMBL" id="GEP31286.1"/>
    </source>
</evidence>
<keyword evidence="7" id="KW-0456">Lyase</keyword>
<dbReference type="GO" id="GO:0009236">
    <property type="term" value="P:cobalamin biosynthetic process"/>
    <property type="evidence" value="ECO:0007669"/>
    <property type="project" value="UniProtKB-UniPathway"/>
</dbReference>
<evidence type="ECO:0000256" key="6">
    <source>
        <dbReference type="ARBA" id="ARBA00022898"/>
    </source>
</evidence>
<dbReference type="UniPathway" id="UPA00148"/>
<dbReference type="NCBIfam" id="TIGR01140">
    <property type="entry name" value="L_thr_O3P_dcar"/>
    <property type="match status" value="1"/>
</dbReference>
<dbReference type="Pfam" id="PF00155">
    <property type="entry name" value="Aminotran_1_2"/>
    <property type="match status" value="1"/>
</dbReference>
<evidence type="ECO:0000256" key="2">
    <source>
        <dbReference type="ARBA" id="ARBA00003444"/>
    </source>
</evidence>
<keyword evidence="6" id="KW-0663">Pyridoxal phosphate</keyword>
<evidence type="ECO:0000256" key="5">
    <source>
        <dbReference type="ARBA" id="ARBA00022573"/>
    </source>
</evidence>
<dbReference type="PANTHER" id="PTHR42885">
    <property type="entry name" value="HISTIDINOL-PHOSPHATE AMINOTRANSFERASE-RELATED"/>
    <property type="match status" value="1"/>
</dbReference>
<dbReference type="GO" id="GO:0030170">
    <property type="term" value="F:pyridoxal phosphate binding"/>
    <property type="evidence" value="ECO:0007669"/>
    <property type="project" value="InterPro"/>
</dbReference>
<dbReference type="InterPro" id="IPR015424">
    <property type="entry name" value="PyrdxlP-dep_Trfase"/>
</dbReference>
<dbReference type="PROSITE" id="PS00105">
    <property type="entry name" value="AA_TRANSFER_CLASS_1"/>
    <property type="match status" value="1"/>
</dbReference>
<sequence>MLEHGGNLHDAIARFGRPREEWIDLSTGINPQPYPVPPLAADAWHRLPEASPALAAAAAAYYGAPRVLPVAGTQAAIQALPRLRAPARVVVAAPAYAEHAHRWAQAGHAVREVGHDELGSAVADCEVMVICNPNNPTGATIAPEILLAWAGQLALRNGWLVVDEAFGDTVPQLSVAAWSDRPGLIVLRSVGKFFGLAGLRLGFVAAQPALLSALSDVLGPWSVSGPAHDIGCAALADRSWQQAMRKHLLSAGERLHGLLASHAISASGGALYQWWSEPHAEAFWQHMAQRGIWVRWFTRGARGIRLGLPLDEAGWQRLEQALAAWTAAQTGLCEKPQQARKHRGECP</sequence>
<gene>
    <name evidence="11" type="primary">cobC</name>
    <name evidence="11" type="ORF">TPL01_24240</name>
</gene>
<name>A0A512L9X2_9PROT</name>
<dbReference type="SUPFAM" id="SSF53383">
    <property type="entry name" value="PLP-dependent transferases"/>
    <property type="match status" value="1"/>
</dbReference>
<dbReference type="PANTHER" id="PTHR42885:SF1">
    <property type="entry name" value="THREONINE-PHOSPHATE DECARBOXYLASE"/>
    <property type="match status" value="1"/>
</dbReference>
<dbReference type="InterPro" id="IPR015422">
    <property type="entry name" value="PyrdxlP-dep_Trfase_small"/>
</dbReference>
<reference evidence="11 12" key="1">
    <citation type="submission" date="2019-07" db="EMBL/GenBank/DDBJ databases">
        <title>Whole genome shotgun sequence of Thiobacillus plumbophilus NBRC 107929.</title>
        <authorList>
            <person name="Hosoyama A."/>
            <person name="Uohara A."/>
            <person name="Ohji S."/>
            <person name="Ichikawa N."/>
        </authorList>
    </citation>
    <scope>NUCLEOTIDE SEQUENCE [LARGE SCALE GENOMIC DNA]</scope>
    <source>
        <strain evidence="11 12">NBRC 107929</strain>
    </source>
</reference>
<dbReference type="Gene3D" id="3.90.1150.10">
    <property type="entry name" value="Aspartate Aminotransferase, domain 1"/>
    <property type="match status" value="1"/>
</dbReference>
<dbReference type="InterPro" id="IPR015421">
    <property type="entry name" value="PyrdxlP-dep_Trfase_major"/>
</dbReference>
<evidence type="ECO:0000256" key="3">
    <source>
        <dbReference type="ARBA" id="ARBA00004953"/>
    </source>
</evidence>
<evidence type="ECO:0000259" key="10">
    <source>
        <dbReference type="Pfam" id="PF00155"/>
    </source>
</evidence>
<comment type="caution">
    <text evidence="11">The sequence shown here is derived from an EMBL/GenBank/DDBJ whole genome shotgun (WGS) entry which is preliminary data.</text>
</comment>
<feature type="domain" description="Aminotransferase class I/classII large" evidence="10">
    <location>
        <begin position="50"/>
        <end position="296"/>
    </location>
</feature>
<comment type="catalytic activity">
    <reaction evidence="9">
        <text>O-phospho-L-threonine + H(+) = (R)-1-aminopropan-2-yl phosphate + CO2</text>
        <dbReference type="Rhea" id="RHEA:11492"/>
        <dbReference type="ChEBI" id="CHEBI:15378"/>
        <dbReference type="ChEBI" id="CHEBI:16526"/>
        <dbReference type="ChEBI" id="CHEBI:58563"/>
        <dbReference type="ChEBI" id="CHEBI:58675"/>
        <dbReference type="EC" id="4.1.1.81"/>
    </reaction>
</comment>
<organism evidence="11 12">
    <name type="scientific">Sulfuriferula plumbiphila</name>
    <dbReference type="NCBI Taxonomy" id="171865"/>
    <lineage>
        <taxon>Bacteria</taxon>
        <taxon>Pseudomonadati</taxon>
        <taxon>Pseudomonadota</taxon>
        <taxon>Betaproteobacteria</taxon>
        <taxon>Nitrosomonadales</taxon>
        <taxon>Sulfuricellaceae</taxon>
        <taxon>Sulfuriferula</taxon>
    </lineage>
</organism>
<dbReference type="Gene3D" id="3.40.640.10">
    <property type="entry name" value="Type I PLP-dependent aspartate aminotransferase-like (Major domain)"/>
    <property type="match status" value="1"/>
</dbReference>
<accession>A0A512L9X2</accession>
<dbReference type="InterPro" id="IPR005860">
    <property type="entry name" value="CobD"/>
</dbReference>
<evidence type="ECO:0000256" key="1">
    <source>
        <dbReference type="ARBA" id="ARBA00001933"/>
    </source>
</evidence>
<dbReference type="RefSeq" id="WP_147074124.1">
    <property type="nucleotide sequence ID" value="NZ_AP021884.1"/>
</dbReference>
<proteinExistence type="predicted"/>